<evidence type="ECO:0000256" key="1">
    <source>
        <dbReference type="ARBA" id="ARBA00007358"/>
    </source>
</evidence>
<proteinExistence type="inferred from homology"/>
<reference evidence="6" key="1">
    <citation type="submission" date="2020-10" db="EMBL/GenBank/DDBJ databases">
        <authorList>
            <person name="Gilroy R."/>
        </authorList>
    </citation>
    <scope>NUCLEOTIDE SEQUENCE</scope>
    <source>
        <strain evidence="6">ChiHecec3B27-6122</strain>
    </source>
</reference>
<dbReference type="AlphaFoldDB" id="A0A9D1G584"/>
<feature type="domain" description="Alcohol dehydrogenase iron-type/glycerol dehydrogenase GldA" evidence="4">
    <location>
        <begin position="32"/>
        <end position="198"/>
    </location>
</feature>
<evidence type="ECO:0000256" key="3">
    <source>
        <dbReference type="ARBA" id="ARBA00023027"/>
    </source>
</evidence>
<evidence type="ECO:0000313" key="7">
    <source>
        <dbReference type="Proteomes" id="UP000886876"/>
    </source>
</evidence>
<reference evidence="6" key="2">
    <citation type="journal article" date="2021" name="PeerJ">
        <title>Extensive microbial diversity within the chicken gut microbiome revealed by metagenomics and culture.</title>
        <authorList>
            <person name="Gilroy R."/>
            <person name="Ravi A."/>
            <person name="Getino M."/>
            <person name="Pursley I."/>
            <person name="Horton D.L."/>
            <person name="Alikhan N.F."/>
            <person name="Baker D."/>
            <person name="Gharbi K."/>
            <person name="Hall N."/>
            <person name="Watson M."/>
            <person name="Adriaenssens E.M."/>
            <person name="Foster-Nyarko E."/>
            <person name="Jarju S."/>
            <person name="Secka A."/>
            <person name="Antonio M."/>
            <person name="Oren A."/>
            <person name="Chaudhuri R.R."/>
            <person name="La Ragione R."/>
            <person name="Hildebrand F."/>
            <person name="Pallen M.J."/>
        </authorList>
    </citation>
    <scope>NUCLEOTIDE SEQUENCE</scope>
    <source>
        <strain evidence="6">ChiHecec3B27-6122</strain>
    </source>
</reference>
<dbReference type="Pfam" id="PF25137">
    <property type="entry name" value="ADH_Fe_C"/>
    <property type="match status" value="1"/>
</dbReference>
<name>A0A9D1G584_9FIRM</name>
<dbReference type="InterPro" id="IPR018211">
    <property type="entry name" value="ADH_Fe_CS"/>
</dbReference>
<dbReference type="CDD" id="cd08189">
    <property type="entry name" value="Fe-ADH-like"/>
    <property type="match status" value="1"/>
</dbReference>
<organism evidence="6 7">
    <name type="scientific">Candidatus Scatomorpha pullistercoris</name>
    <dbReference type="NCBI Taxonomy" id="2840929"/>
    <lineage>
        <taxon>Bacteria</taxon>
        <taxon>Bacillati</taxon>
        <taxon>Bacillota</taxon>
        <taxon>Clostridia</taxon>
        <taxon>Eubacteriales</taxon>
        <taxon>Candidatus Scatomorpha</taxon>
    </lineage>
</organism>
<evidence type="ECO:0000259" key="4">
    <source>
        <dbReference type="Pfam" id="PF00465"/>
    </source>
</evidence>
<dbReference type="FunFam" id="3.40.50.1970:FF:000003">
    <property type="entry name" value="Alcohol dehydrogenase, iron-containing"/>
    <property type="match status" value="1"/>
</dbReference>
<dbReference type="Gene3D" id="1.20.1090.10">
    <property type="entry name" value="Dehydroquinate synthase-like - alpha domain"/>
    <property type="match status" value="1"/>
</dbReference>
<dbReference type="GO" id="GO:0004022">
    <property type="term" value="F:alcohol dehydrogenase (NAD+) activity"/>
    <property type="evidence" value="ECO:0007669"/>
    <property type="project" value="TreeGrafter"/>
</dbReference>
<dbReference type="GO" id="GO:0046872">
    <property type="term" value="F:metal ion binding"/>
    <property type="evidence" value="ECO:0007669"/>
    <property type="project" value="InterPro"/>
</dbReference>
<comment type="similarity">
    <text evidence="1">Belongs to the iron-containing alcohol dehydrogenase family.</text>
</comment>
<feature type="domain" description="Fe-containing alcohol dehydrogenase-like C-terminal" evidence="5">
    <location>
        <begin position="209"/>
        <end position="401"/>
    </location>
</feature>
<keyword evidence="3" id="KW-0520">NAD</keyword>
<sequence>MADLEKVKRAYYRTFQGVFGVGEKFMAWRKPELVTGPGSIREIPRLLADAGVTKPMLVTGPNIVKTIGKRILELLDEAGISCALFSEVEANPSAVTAERIYLRYQENGCDGFIALGGGSPMDAAKAAAALCARPDKQLTQLAGLLKVGRPIPPLIAIPTTSGTGSETTVAAVITDRETNHKYAIMDLHLIPRYAILDPELTIGLPPRTTATTGMDALTHAVEAYLCWTYNTRESRRDAEEAVQSVFVNLEKVYAHPNDINGRQEMMLAAFKAGFAFTRSSVGNVHAIAHTLGGFYNTPHGLANAVILPIVLEDYGEAVYPKLARLAELAKVKTCGTTEEKAKAFIAEIRAMNRRMGIPTGFDFIKDEDIPTMVKYALAEANPVYPVPVVYNKERCAAVIRRIRREA</sequence>
<dbReference type="InterPro" id="IPR001670">
    <property type="entry name" value="ADH_Fe/GldA"/>
</dbReference>
<dbReference type="PANTHER" id="PTHR11496:SF102">
    <property type="entry name" value="ALCOHOL DEHYDROGENASE 4"/>
    <property type="match status" value="1"/>
</dbReference>
<keyword evidence="2" id="KW-0560">Oxidoreductase</keyword>
<protein>
    <submittedName>
        <fullName evidence="6">Iron-containing alcohol dehydrogenase</fullName>
    </submittedName>
</protein>
<dbReference type="PROSITE" id="PS00913">
    <property type="entry name" value="ADH_IRON_1"/>
    <property type="match status" value="1"/>
</dbReference>
<dbReference type="EMBL" id="DVJS01000111">
    <property type="protein sequence ID" value="HIS97237.1"/>
    <property type="molecule type" value="Genomic_DNA"/>
</dbReference>
<dbReference type="Pfam" id="PF00465">
    <property type="entry name" value="Fe-ADH"/>
    <property type="match status" value="1"/>
</dbReference>
<dbReference type="InterPro" id="IPR056798">
    <property type="entry name" value="ADH_Fe_C"/>
</dbReference>
<dbReference type="PANTHER" id="PTHR11496">
    <property type="entry name" value="ALCOHOL DEHYDROGENASE"/>
    <property type="match status" value="1"/>
</dbReference>
<dbReference type="PROSITE" id="PS00060">
    <property type="entry name" value="ADH_IRON_2"/>
    <property type="match status" value="1"/>
</dbReference>
<dbReference type="Gene3D" id="3.40.50.1970">
    <property type="match status" value="1"/>
</dbReference>
<comment type="caution">
    <text evidence="6">The sequence shown here is derived from an EMBL/GenBank/DDBJ whole genome shotgun (WGS) entry which is preliminary data.</text>
</comment>
<dbReference type="InterPro" id="IPR039697">
    <property type="entry name" value="Alcohol_dehydrogenase_Fe"/>
</dbReference>
<accession>A0A9D1G584</accession>
<evidence type="ECO:0000256" key="2">
    <source>
        <dbReference type="ARBA" id="ARBA00023002"/>
    </source>
</evidence>
<evidence type="ECO:0000259" key="5">
    <source>
        <dbReference type="Pfam" id="PF25137"/>
    </source>
</evidence>
<dbReference type="Proteomes" id="UP000886876">
    <property type="component" value="Unassembled WGS sequence"/>
</dbReference>
<dbReference type="SUPFAM" id="SSF56796">
    <property type="entry name" value="Dehydroquinate synthase-like"/>
    <property type="match status" value="1"/>
</dbReference>
<evidence type="ECO:0000313" key="6">
    <source>
        <dbReference type="EMBL" id="HIS97237.1"/>
    </source>
</evidence>
<gene>
    <name evidence="6" type="ORF">IAD42_04600</name>
</gene>